<protein>
    <recommendedName>
        <fullName evidence="3">LppX_LprAFG lipoprotein</fullName>
    </recommendedName>
</protein>
<dbReference type="AlphaFoldDB" id="A0A2N3XXP9"/>
<sequence>MAAVIGIAGAAVVAFLVIGNGSGPTGPRVVSSDEANRLAVTRFRNYQAGGRAVTITVPSAAGGLVVTGSIDYRARLGYGVVHGTGRDTSSGGLIEWTGATVFVHPMADIPAAAPASPPGSGWYSRSLQTTGSALDTSLAIALSLGSDRPDNAALLPQNGATWTGQDRLDGHQVDVMTGPDAGAKPGTAGSVRYWIGSDGTMYRVQVDVASEPQPVVIDFGTGEYVPVRPVPGVSPPP</sequence>
<proteinExistence type="predicted"/>
<dbReference type="EMBL" id="PJNB01000001">
    <property type="protein sequence ID" value="PKW15444.1"/>
    <property type="molecule type" value="Genomic_DNA"/>
</dbReference>
<evidence type="ECO:0000313" key="2">
    <source>
        <dbReference type="Proteomes" id="UP000233786"/>
    </source>
</evidence>
<comment type="caution">
    <text evidence="1">The sequence shown here is derived from an EMBL/GenBank/DDBJ whole genome shotgun (WGS) entry which is preliminary data.</text>
</comment>
<keyword evidence="2" id="KW-1185">Reference proteome</keyword>
<gene>
    <name evidence="1" type="ORF">A8926_3153</name>
</gene>
<name>A0A2N3XXP9_SACSN</name>
<evidence type="ECO:0008006" key="3">
    <source>
        <dbReference type="Google" id="ProtNLM"/>
    </source>
</evidence>
<organism evidence="1 2">
    <name type="scientific">Saccharopolyspora spinosa</name>
    <dbReference type="NCBI Taxonomy" id="60894"/>
    <lineage>
        <taxon>Bacteria</taxon>
        <taxon>Bacillati</taxon>
        <taxon>Actinomycetota</taxon>
        <taxon>Actinomycetes</taxon>
        <taxon>Pseudonocardiales</taxon>
        <taxon>Pseudonocardiaceae</taxon>
        <taxon>Saccharopolyspora</taxon>
    </lineage>
</organism>
<reference evidence="1" key="1">
    <citation type="submission" date="2017-12" db="EMBL/GenBank/DDBJ databases">
        <title>Sequencing the genomes of 1000 Actinobacteria strains.</title>
        <authorList>
            <person name="Klenk H.-P."/>
        </authorList>
    </citation>
    <scope>NUCLEOTIDE SEQUENCE [LARGE SCALE GENOMIC DNA]</scope>
    <source>
        <strain evidence="1">DSM 44228</strain>
    </source>
</reference>
<evidence type="ECO:0000313" key="1">
    <source>
        <dbReference type="EMBL" id="PKW15444.1"/>
    </source>
</evidence>
<dbReference type="Proteomes" id="UP000233786">
    <property type="component" value="Unassembled WGS sequence"/>
</dbReference>
<accession>A0A2N3XXP9</accession>